<dbReference type="EMBL" id="QTSX02006652">
    <property type="protein sequence ID" value="KAJ9052513.1"/>
    <property type="molecule type" value="Genomic_DNA"/>
</dbReference>
<gene>
    <name evidence="1" type="ORF">DSO57_1033404</name>
</gene>
<keyword evidence="2" id="KW-1185">Reference proteome</keyword>
<name>A0ACC2RR54_9FUNG</name>
<accession>A0ACC2RR54</accession>
<evidence type="ECO:0000313" key="1">
    <source>
        <dbReference type="EMBL" id="KAJ9052513.1"/>
    </source>
</evidence>
<dbReference type="Proteomes" id="UP001165960">
    <property type="component" value="Unassembled WGS sequence"/>
</dbReference>
<protein>
    <submittedName>
        <fullName evidence="1">Uncharacterized protein</fullName>
    </submittedName>
</protein>
<sequence>MLLLSGIVLLAVAAEVLPNNLPQAQLPAGEEKRFELGGKVQMIAKPDQDSPGTWQVRKIVKKPVNGSQVDVSTCYPCPATHQVPCFIQNVHQVSIHSHYSFATKLPREIRLILTKAPETDFLMTRKQNRTQLSKFPISPGTSKKLTFIPKLESFTARLRVKRRDHLTIYFLHERYLFTNPRKIHKSAPGYFELAPC</sequence>
<evidence type="ECO:0000313" key="2">
    <source>
        <dbReference type="Proteomes" id="UP001165960"/>
    </source>
</evidence>
<reference evidence="1" key="1">
    <citation type="submission" date="2022-04" db="EMBL/GenBank/DDBJ databases">
        <title>Genome of the entomopathogenic fungus Entomophthora muscae.</title>
        <authorList>
            <person name="Elya C."/>
            <person name="Lovett B.R."/>
            <person name="Lee E."/>
            <person name="Macias A.M."/>
            <person name="Hajek A.E."/>
            <person name="De Bivort B.L."/>
            <person name="Kasson M.T."/>
            <person name="De Fine Licht H.H."/>
            <person name="Stajich J.E."/>
        </authorList>
    </citation>
    <scope>NUCLEOTIDE SEQUENCE</scope>
    <source>
        <strain evidence="1">Berkeley</strain>
    </source>
</reference>
<comment type="caution">
    <text evidence="1">The sequence shown here is derived from an EMBL/GenBank/DDBJ whole genome shotgun (WGS) entry which is preliminary data.</text>
</comment>
<proteinExistence type="predicted"/>
<organism evidence="1 2">
    <name type="scientific">Entomophthora muscae</name>
    <dbReference type="NCBI Taxonomy" id="34485"/>
    <lineage>
        <taxon>Eukaryota</taxon>
        <taxon>Fungi</taxon>
        <taxon>Fungi incertae sedis</taxon>
        <taxon>Zoopagomycota</taxon>
        <taxon>Entomophthoromycotina</taxon>
        <taxon>Entomophthoromycetes</taxon>
        <taxon>Entomophthorales</taxon>
        <taxon>Entomophthoraceae</taxon>
        <taxon>Entomophthora</taxon>
    </lineage>
</organism>